<evidence type="ECO:0000256" key="3">
    <source>
        <dbReference type="ARBA" id="ARBA00022801"/>
    </source>
</evidence>
<dbReference type="Pfam" id="PF01643">
    <property type="entry name" value="Acyl-ACP_TE"/>
    <property type="match status" value="1"/>
</dbReference>
<evidence type="ECO:0000256" key="7">
    <source>
        <dbReference type="ARBA" id="ARBA00023160"/>
    </source>
</evidence>
<dbReference type="Proteomes" id="UP000501830">
    <property type="component" value="Chromosome"/>
</dbReference>
<evidence type="ECO:0000256" key="6">
    <source>
        <dbReference type="ARBA" id="ARBA00023098"/>
    </source>
</evidence>
<dbReference type="KEGG" id="jpo:G7058_09820"/>
<keyword evidence="7" id="KW-0275">Fatty acid biosynthesis</keyword>
<keyword evidence="11" id="KW-1185">Reference proteome</keyword>
<evidence type="ECO:0000259" key="9">
    <source>
        <dbReference type="Pfam" id="PF20791"/>
    </source>
</evidence>
<sequence>MSGLKFRNNHIVATYECDKTSNMTLPSLINNMVETSGLQSHALGNTEEQMSERGLAWIIIQYDIKINRMPTRREEITLETEALSYNRFFTYRAFRAFDQADNLLVEVITTFGVMEMTTRKLTQVSKELIAPYQAEEIRTMLRAPKIKPVNKETATSMPFRVRYLDIDGNMHVNNAKYFDWIINTIDTDILENYLIEAVTIKYEKEVGFGNMIESTVSVEQLADNKVMTAHVIENGGGNACIANITWVKR</sequence>
<dbReference type="PANTHER" id="PTHR31727">
    <property type="entry name" value="OLEOYL-ACYL CARRIER PROTEIN THIOESTERASE 1, CHLOROPLASTIC"/>
    <property type="match status" value="1"/>
</dbReference>
<keyword evidence="2" id="KW-0444">Lipid biosynthesis</keyword>
<dbReference type="GO" id="GO:0016297">
    <property type="term" value="F:fatty acyl-[ACP] hydrolase activity"/>
    <property type="evidence" value="ECO:0007669"/>
    <property type="project" value="InterPro"/>
</dbReference>
<keyword evidence="6" id="KW-0443">Lipid metabolism</keyword>
<dbReference type="GeneID" id="94553582"/>
<gene>
    <name evidence="10" type="ORF">G7058_09820</name>
</gene>
<dbReference type="AlphaFoldDB" id="A0A6G7WJ57"/>
<name>A0A6G7WJ57_9LACT</name>
<evidence type="ECO:0000259" key="8">
    <source>
        <dbReference type="Pfam" id="PF01643"/>
    </source>
</evidence>
<dbReference type="InterPro" id="IPR029069">
    <property type="entry name" value="HotDog_dom_sf"/>
</dbReference>
<dbReference type="SUPFAM" id="SSF54637">
    <property type="entry name" value="Thioesterase/thiol ester dehydrase-isomerase"/>
    <property type="match status" value="2"/>
</dbReference>
<dbReference type="Pfam" id="PF20791">
    <property type="entry name" value="Acyl-ACP_TE_C"/>
    <property type="match status" value="1"/>
</dbReference>
<evidence type="ECO:0000256" key="1">
    <source>
        <dbReference type="ARBA" id="ARBA00006500"/>
    </source>
</evidence>
<dbReference type="PANTHER" id="PTHR31727:SF6">
    <property type="entry name" value="OLEOYL-ACYL CARRIER PROTEIN THIOESTERASE 1, CHLOROPLASTIC"/>
    <property type="match status" value="1"/>
</dbReference>
<dbReference type="EMBL" id="CP049889">
    <property type="protein sequence ID" value="QIK52313.1"/>
    <property type="molecule type" value="Genomic_DNA"/>
</dbReference>
<dbReference type="InterPro" id="IPR002864">
    <property type="entry name" value="Acyl-ACP_thioesterase_NHD"/>
</dbReference>
<dbReference type="CDD" id="cd00586">
    <property type="entry name" value="4HBT"/>
    <property type="match status" value="2"/>
</dbReference>
<dbReference type="InterPro" id="IPR049427">
    <property type="entry name" value="Acyl-ACP_TE_C"/>
</dbReference>
<dbReference type="InterPro" id="IPR045023">
    <property type="entry name" value="FATA/B"/>
</dbReference>
<evidence type="ECO:0000256" key="4">
    <source>
        <dbReference type="ARBA" id="ARBA00022832"/>
    </source>
</evidence>
<reference evidence="10 11" key="1">
    <citation type="journal article" date="2017" name="Int. J. Syst. Evol. Microbiol.">
        <title>Jeotgalibaca porci sp. nov. and Jeotgalibaca arthritidis sp. nov., isolated from pigs, and emended description of the genus Jeotgalibaca.</title>
        <authorList>
            <person name="Zamora L."/>
            <person name="Perez-Sancho M."/>
            <person name="Dominguez L."/>
            <person name="Fernandez-Garayzabal J.F."/>
            <person name="Vela A.I."/>
        </authorList>
    </citation>
    <scope>NUCLEOTIDE SEQUENCE [LARGE SCALE GENOMIC DNA]</scope>
    <source>
        <strain evidence="10 11">CCUG 69148</strain>
    </source>
</reference>
<feature type="domain" description="Acyl-ACP thioesterase-like C-terminal" evidence="9">
    <location>
        <begin position="151"/>
        <end position="247"/>
    </location>
</feature>
<dbReference type="Gene3D" id="3.10.129.10">
    <property type="entry name" value="Hotdog Thioesterase"/>
    <property type="match status" value="1"/>
</dbReference>
<proteinExistence type="inferred from homology"/>
<organism evidence="10 11">
    <name type="scientific">Jeotgalibaca porci</name>
    <dbReference type="NCBI Taxonomy" id="1868793"/>
    <lineage>
        <taxon>Bacteria</taxon>
        <taxon>Bacillati</taxon>
        <taxon>Bacillota</taxon>
        <taxon>Bacilli</taxon>
        <taxon>Lactobacillales</taxon>
        <taxon>Carnobacteriaceae</taxon>
        <taxon>Jeotgalibaca</taxon>
    </lineage>
</organism>
<protein>
    <submittedName>
        <fullName evidence="10">Acyl-ACP thioesterase</fullName>
    </submittedName>
</protein>
<keyword evidence="5" id="KW-0809">Transit peptide</keyword>
<dbReference type="RefSeq" id="WP_166063375.1">
    <property type="nucleotide sequence ID" value="NZ_CP049889.1"/>
</dbReference>
<evidence type="ECO:0000313" key="11">
    <source>
        <dbReference type="Proteomes" id="UP000501830"/>
    </source>
</evidence>
<evidence type="ECO:0000313" key="10">
    <source>
        <dbReference type="EMBL" id="QIK52313.1"/>
    </source>
</evidence>
<feature type="domain" description="Acyl-ACP thioesterase N-terminal hotdog" evidence="8">
    <location>
        <begin position="3"/>
        <end position="132"/>
    </location>
</feature>
<dbReference type="GO" id="GO:0000036">
    <property type="term" value="F:acyl carrier activity"/>
    <property type="evidence" value="ECO:0007669"/>
    <property type="project" value="TreeGrafter"/>
</dbReference>
<evidence type="ECO:0000256" key="2">
    <source>
        <dbReference type="ARBA" id="ARBA00022516"/>
    </source>
</evidence>
<keyword evidence="3" id="KW-0378">Hydrolase</keyword>
<comment type="similarity">
    <text evidence="1">Belongs to the acyl-ACP thioesterase family.</text>
</comment>
<evidence type="ECO:0000256" key="5">
    <source>
        <dbReference type="ARBA" id="ARBA00022946"/>
    </source>
</evidence>
<keyword evidence="4" id="KW-0276">Fatty acid metabolism</keyword>
<accession>A0A6G7WJ57</accession>